<name>A0A382S210_9ZZZZ</name>
<evidence type="ECO:0000256" key="2">
    <source>
        <dbReference type="ARBA" id="ARBA00022676"/>
    </source>
</evidence>
<keyword evidence="4" id="KW-0812">Transmembrane</keyword>
<dbReference type="PANTHER" id="PTHR43179">
    <property type="entry name" value="RHAMNOSYLTRANSFERASE WBBL"/>
    <property type="match status" value="1"/>
</dbReference>
<feature type="transmembrane region" description="Helical" evidence="4">
    <location>
        <begin position="250"/>
        <end position="272"/>
    </location>
</feature>
<evidence type="ECO:0000256" key="4">
    <source>
        <dbReference type="SAM" id="Phobius"/>
    </source>
</evidence>
<accession>A0A382S210</accession>
<dbReference type="PANTHER" id="PTHR43179:SF12">
    <property type="entry name" value="GALACTOFURANOSYLTRANSFERASE GLFT2"/>
    <property type="match status" value="1"/>
</dbReference>
<dbReference type="CDD" id="cd04186">
    <property type="entry name" value="GT_2_like_c"/>
    <property type="match status" value="1"/>
</dbReference>
<evidence type="ECO:0000256" key="1">
    <source>
        <dbReference type="ARBA" id="ARBA00006739"/>
    </source>
</evidence>
<dbReference type="EMBL" id="UINC01125838">
    <property type="protein sequence ID" value="SVD03946.1"/>
    <property type="molecule type" value="Genomic_DNA"/>
</dbReference>
<dbReference type="AlphaFoldDB" id="A0A382S210"/>
<dbReference type="Pfam" id="PF00535">
    <property type="entry name" value="Glycos_transf_2"/>
    <property type="match status" value="1"/>
</dbReference>
<evidence type="ECO:0000259" key="5">
    <source>
        <dbReference type="Pfam" id="PF00535"/>
    </source>
</evidence>
<feature type="domain" description="Glycosyltransferase 2-like" evidence="5">
    <location>
        <begin position="7"/>
        <end position="177"/>
    </location>
</feature>
<dbReference type="GO" id="GO:0016757">
    <property type="term" value="F:glycosyltransferase activity"/>
    <property type="evidence" value="ECO:0007669"/>
    <property type="project" value="UniProtKB-KW"/>
</dbReference>
<proteinExistence type="inferred from homology"/>
<gene>
    <name evidence="6" type="ORF">METZ01_LOCUS356800</name>
</gene>
<comment type="similarity">
    <text evidence="1">Belongs to the glycosyltransferase 2 family.</text>
</comment>
<feature type="non-terminal residue" evidence="6">
    <location>
        <position position="282"/>
    </location>
</feature>
<keyword evidence="4" id="KW-1133">Transmembrane helix</keyword>
<keyword evidence="2" id="KW-0328">Glycosyltransferase</keyword>
<sequence length="282" mass="32457">MQDPLVTIILLTWNSRKDIDECLISMLKQDYSNYHILIVDSCSTDGTPEYIRVKYPELELVEMPQNIGYRKGNSYGMQLAKGQYVIVCNDDVKVENNWMSEMVKTMEKDNSIGLVTPMILMENKPWLINTAGNTLHFSGMYGPRAKGENRQKQETRQTLASVSGCCFMIRKDILIQLGGFSADFDNLDVGWHASFEDVDLCWRAQMLGYRIEYVPSAIMYHNYKQPKMFPSRFASYEWGRYLIVIRNFSLTTLLLLLPFLVVLDLMAWMYAFSKGGAHIASK</sequence>
<evidence type="ECO:0000256" key="3">
    <source>
        <dbReference type="ARBA" id="ARBA00022679"/>
    </source>
</evidence>
<evidence type="ECO:0000313" key="6">
    <source>
        <dbReference type="EMBL" id="SVD03946.1"/>
    </source>
</evidence>
<organism evidence="6">
    <name type="scientific">marine metagenome</name>
    <dbReference type="NCBI Taxonomy" id="408172"/>
    <lineage>
        <taxon>unclassified sequences</taxon>
        <taxon>metagenomes</taxon>
        <taxon>ecological metagenomes</taxon>
    </lineage>
</organism>
<protein>
    <recommendedName>
        <fullName evidence="5">Glycosyltransferase 2-like domain-containing protein</fullName>
    </recommendedName>
</protein>
<keyword evidence="3" id="KW-0808">Transferase</keyword>
<dbReference type="Gene3D" id="3.90.550.10">
    <property type="entry name" value="Spore Coat Polysaccharide Biosynthesis Protein SpsA, Chain A"/>
    <property type="match status" value="1"/>
</dbReference>
<dbReference type="InterPro" id="IPR029044">
    <property type="entry name" value="Nucleotide-diphossugar_trans"/>
</dbReference>
<dbReference type="SUPFAM" id="SSF53448">
    <property type="entry name" value="Nucleotide-diphospho-sugar transferases"/>
    <property type="match status" value="1"/>
</dbReference>
<keyword evidence="4" id="KW-0472">Membrane</keyword>
<dbReference type="InterPro" id="IPR001173">
    <property type="entry name" value="Glyco_trans_2-like"/>
</dbReference>
<reference evidence="6" key="1">
    <citation type="submission" date="2018-05" db="EMBL/GenBank/DDBJ databases">
        <authorList>
            <person name="Lanie J.A."/>
            <person name="Ng W.-L."/>
            <person name="Kazmierczak K.M."/>
            <person name="Andrzejewski T.M."/>
            <person name="Davidsen T.M."/>
            <person name="Wayne K.J."/>
            <person name="Tettelin H."/>
            <person name="Glass J.I."/>
            <person name="Rusch D."/>
            <person name="Podicherti R."/>
            <person name="Tsui H.-C.T."/>
            <person name="Winkler M.E."/>
        </authorList>
    </citation>
    <scope>NUCLEOTIDE SEQUENCE</scope>
</reference>